<dbReference type="RefSeq" id="WP_182299182.1">
    <property type="nucleotide sequence ID" value="NZ_CP041969.1"/>
</dbReference>
<dbReference type="CDD" id="cd05829">
    <property type="entry name" value="Sortase_F"/>
    <property type="match status" value="1"/>
</dbReference>
<dbReference type="KEGG" id="cchl:FPL14_18500"/>
<feature type="active site" description="Acyl-thioester intermediate" evidence="2">
    <location>
        <position position="179"/>
    </location>
</feature>
<feature type="active site" description="Proton donor/acceptor" evidence="2">
    <location>
        <position position="113"/>
    </location>
</feature>
<gene>
    <name evidence="3" type="ORF">FPL14_18500</name>
</gene>
<dbReference type="Gene3D" id="2.40.260.10">
    <property type="entry name" value="Sortase"/>
    <property type="match status" value="1"/>
</dbReference>
<dbReference type="InterPro" id="IPR005754">
    <property type="entry name" value="Sortase"/>
</dbReference>
<keyword evidence="1" id="KW-0378">Hydrolase</keyword>
<proteinExistence type="predicted"/>
<protein>
    <submittedName>
        <fullName evidence="3">Class F sortase</fullName>
    </submittedName>
</protein>
<accession>A0A7G5C170</accession>
<dbReference type="Proteomes" id="UP000515679">
    <property type="component" value="Chromosome"/>
</dbReference>
<evidence type="ECO:0000313" key="3">
    <source>
        <dbReference type="EMBL" id="QMV42954.1"/>
    </source>
</evidence>
<dbReference type="GO" id="GO:0016787">
    <property type="term" value="F:hydrolase activity"/>
    <property type="evidence" value="ECO:0007669"/>
    <property type="project" value="UniProtKB-KW"/>
</dbReference>
<evidence type="ECO:0000256" key="2">
    <source>
        <dbReference type="PIRSR" id="PIRSR605754-1"/>
    </source>
</evidence>
<sequence length="213" mass="23417">MLALIVSNTNCSKVNEKTKTYTNANEPSYFPENKKEQEIKLPVPPIPSKQKKANDGIIPARIYIPTINVHAAIQPVNVSDNGRMGVPDSTEKVGYLSTGILPGATGNAVMDGHVDTYNGPAVFFDLKKLKKGDPVFIKNDKGRAIAFVVESVEVFKTSEAPIGRIFGPINESRLNLITCAGRYSRKKREHEARLVVFTKRLVNEPLTIGGIRK</sequence>
<dbReference type="AlphaFoldDB" id="A0A7G5C170"/>
<organism evidence="3 4">
    <name type="scientific">Cohnella cholangitidis</name>
    <dbReference type="NCBI Taxonomy" id="2598458"/>
    <lineage>
        <taxon>Bacteria</taxon>
        <taxon>Bacillati</taxon>
        <taxon>Bacillota</taxon>
        <taxon>Bacilli</taxon>
        <taxon>Bacillales</taxon>
        <taxon>Paenibacillaceae</taxon>
        <taxon>Cohnella</taxon>
    </lineage>
</organism>
<dbReference type="Pfam" id="PF04203">
    <property type="entry name" value="Sortase"/>
    <property type="match status" value="1"/>
</dbReference>
<name>A0A7G5C170_9BACL</name>
<dbReference type="InterPro" id="IPR042001">
    <property type="entry name" value="Sortase_F"/>
</dbReference>
<evidence type="ECO:0000256" key="1">
    <source>
        <dbReference type="ARBA" id="ARBA00022801"/>
    </source>
</evidence>
<keyword evidence="4" id="KW-1185">Reference proteome</keyword>
<dbReference type="EMBL" id="CP041969">
    <property type="protein sequence ID" value="QMV42954.1"/>
    <property type="molecule type" value="Genomic_DNA"/>
</dbReference>
<evidence type="ECO:0000313" key="4">
    <source>
        <dbReference type="Proteomes" id="UP000515679"/>
    </source>
</evidence>
<dbReference type="InterPro" id="IPR023365">
    <property type="entry name" value="Sortase_dom-sf"/>
</dbReference>
<reference evidence="3 4" key="1">
    <citation type="submission" date="2019-07" db="EMBL/GenBank/DDBJ databases">
        <authorList>
            <person name="Kim J.K."/>
            <person name="Cheong H.-M."/>
            <person name="Choi Y."/>
            <person name="Hwang K.J."/>
            <person name="Lee S."/>
            <person name="Choi C."/>
        </authorList>
    </citation>
    <scope>NUCLEOTIDE SEQUENCE [LARGE SCALE GENOMIC DNA]</scope>
    <source>
        <strain evidence="3 4">KS 22</strain>
    </source>
</reference>
<dbReference type="SUPFAM" id="SSF63817">
    <property type="entry name" value="Sortase"/>
    <property type="match status" value="1"/>
</dbReference>